<feature type="transmembrane region" description="Helical" evidence="5">
    <location>
        <begin position="203"/>
        <end position="222"/>
    </location>
</feature>
<evidence type="ECO:0000313" key="7">
    <source>
        <dbReference type="EMBL" id="SIS26022.1"/>
    </source>
</evidence>
<name>A0A1N7HMH1_9RHOB</name>
<dbReference type="EMBL" id="FTNV01000005">
    <property type="protein sequence ID" value="SIS26022.1"/>
    <property type="molecule type" value="Genomic_DNA"/>
</dbReference>
<organism evidence="7 8">
    <name type="scientific">Roseovarius nanhaiticus</name>
    <dbReference type="NCBI Taxonomy" id="573024"/>
    <lineage>
        <taxon>Bacteria</taxon>
        <taxon>Pseudomonadati</taxon>
        <taxon>Pseudomonadota</taxon>
        <taxon>Alphaproteobacteria</taxon>
        <taxon>Rhodobacterales</taxon>
        <taxon>Roseobacteraceae</taxon>
        <taxon>Roseovarius</taxon>
    </lineage>
</organism>
<protein>
    <submittedName>
        <fullName evidence="7">Membrane associated serine protease, rhomboid family</fullName>
    </submittedName>
</protein>
<evidence type="ECO:0000256" key="1">
    <source>
        <dbReference type="ARBA" id="ARBA00004141"/>
    </source>
</evidence>
<evidence type="ECO:0000256" key="2">
    <source>
        <dbReference type="ARBA" id="ARBA00022692"/>
    </source>
</evidence>
<evidence type="ECO:0000259" key="6">
    <source>
        <dbReference type="Pfam" id="PF01694"/>
    </source>
</evidence>
<feature type="domain" description="Peptidase S54 rhomboid" evidence="6">
    <location>
        <begin position="93"/>
        <end position="223"/>
    </location>
</feature>
<accession>A0A1N7HMH1</accession>
<dbReference type="InterPro" id="IPR022764">
    <property type="entry name" value="Peptidase_S54_rhomboid_dom"/>
</dbReference>
<feature type="transmembrane region" description="Helical" evidence="5">
    <location>
        <begin position="48"/>
        <end position="72"/>
    </location>
</feature>
<gene>
    <name evidence="7" type="ORF">SAMN05421666_3428</name>
</gene>
<dbReference type="Proteomes" id="UP000186019">
    <property type="component" value="Unassembled WGS sequence"/>
</dbReference>
<feature type="transmembrane region" description="Helical" evidence="5">
    <location>
        <begin position="127"/>
        <end position="147"/>
    </location>
</feature>
<feature type="transmembrane region" description="Helical" evidence="5">
    <location>
        <begin position="153"/>
        <end position="172"/>
    </location>
</feature>
<comment type="subcellular location">
    <subcellularLocation>
        <location evidence="1">Membrane</location>
        <topology evidence="1">Multi-pass membrane protein</topology>
    </subcellularLocation>
</comment>
<feature type="transmembrane region" description="Helical" evidence="5">
    <location>
        <begin position="179"/>
        <end position="197"/>
    </location>
</feature>
<dbReference type="GO" id="GO:0016020">
    <property type="term" value="C:membrane"/>
    <property type="evidence" value="ECO:0007669"/>
    <property type="project" value="UniProtKB-SubCell"/>
</dbReference>
<keyword evidence="7" id="KW-0645">Protease</keyword>
<keyword evidence="4 5" id="KW-0472">Membrane</keyword>
<evidence type="ECO:0000256" key="5">
    <source>
        <dbReference type="SAM" id="Phobius"/>
    </source>
</evidence>
<keyword evidence="2 5" id="KW-0812">Transmembrane</keyword>
<proteinExistence type="predicted"/>
<dbReference type="GO" id="GO:0006508">
    <property type="term" value="P:proteolysis"/>
    <property type="evidence" value="ECO:0007669"/>
    <property type="project" value="UniProtKB-KW"/>
</dbReference>
<dbReference type="InterPro" id="IPR035952">
    <property type="entry name" value="Rhomboid-like_sf"/>
</dbReference>
<reference evidence="7 8" key="1">
    <citation type="submission" date="2017-01" db="EMBL/GenBank/DDBJ databases">
        <authorList>
            <person name="Mah S.A."/>
            <person name="Swanson W.J."/>
            <person name="Moy G.W."/>
            <person name="Vacquier V.D."/>
        </authorList>
    </citation>
    <scope>NUCLEOTIDE SEQUENCE [LARGE SCALE GENOMIC DNA]</scope>
    <source>
        <strain evidence="7 8">DSM 29590</strain>
    </source>
</reference>
<dbReference type="Gene3D" id="1.20.1540.10">
    <property type="entry name" value="Rhomboid-like"/>
    <property type="match status" value="1"/>
</dbReference>
<dbReference type="AlphaFoldDB" id="A0A1N7HMH1"/>
<evidence type="ECO:0000256" key="4">
    <source>
        <dbReference type="ARBA" id="ARBA00023136"/>
    </source>
</evidence>
<sequence length="237" mass="25042">MAWAVPRLAASNPLSRRWQRVERAKAVEGAVVTSTVANMMNWDHMRAFFRRAAALVAFVALLWAVHLLNWIIGYGLNPAFGLIPRHVSGLDGVIAMPLLHGSFAHLMANTPPLLVMGGLLVATTTRALLPVNAVVIGLGGGLVWLFGSSAIHIGASGLVFGWFGFLVARGLVDRSLITLGAALVVGLLYGSILWGVLPGQPGVSWEAHLFGALAGAAAAFLVRTHVHAPRLGDVDLD</sequence>
<dbReference type="GO" id="GO:0004252">
    <property type="term" value="F:serine-type endopeptidase activity"/>
    <property type="evidence" value="ECO:0007669"/>
    <property type="project" value="InterPro"/>
</dbReference>
<evidence type="ECO:0000313" key="8">
    <source>
        <dbReference type="Proteomes" id="UP000186019"/>
    </source>
</evidence>
<dbReference type="Pfam" id="PF01694">
    <property type="entry name" value="Rhomboid"/>
    <property type="match status" value="1"/>
</dbReference>
<keyword evidence="8" id="KW-1185">Reference proteome</keyword>
<dbReference type="SUPFAM" id="SSF144091">
    <property type="entry name" value="Rhomboid-like"/>
    <property type="match status" value="1"/>
</dbReference>
<keyword evidence="7" id="KW-0378">Hydrolase</keyword>
<keyword evidence="3 5" id="KW-1133">Transmembrane helix</keyword>
<dbReference type="STRING" id="573024.SAMN05216208_3503"/>
<evidence type="ECO:0000256" key="3">
    <source>
        <dbReference type="ARBA" id="ARBA00022989"/>
    </source>
</evidence>
<feature type="transmembrane region" description="Helical" evidence="5">
    <location>
        <begin position="92"/>
        <end position="115"/>
    </location>
</feature>